<proteinExistence type="predicted"/>
<organism evidence="2">
    <name type="scientific">Arabidopsis lyrata subsp. lyrata</name>
    <name type="common">Lyre-leaved rock-cress</name>
    <dbReference type="NCBI Taxonomy" id="81972"/>
    <lineage>
        <taxon>Eukaryota</taxon>
        <taxon>Viridiplantae</taxon>
        <taxon>Streptophyta</taxon>
        <taxon>Embryophyta</taxon>
        <taxon>Tracheophyta</taxon>
        <taxon>Spermatophyta</taxon>
        <taxon>Magnoliopsida</taxon>
        <taxon>eudicotyledons</taxon>
        <taxon>Gunneridae</taxon>
        <taxon>Pentapetalae</taxon>
        <taxon>rosids</taxon>
        <taxon>malvids</taxon>
        <taxon>Brassicales</taxon>
        <taxon>Brassicaceae</taxon>
        <taxon>Camelineae</taxon>
        <taxon>Arabidopsis</taxon>
    </lineage>
</organism>
<dbReference type="AlphaFoldDB" id="D7KTS3"/>
<name>D7KTS3_ARALL</name>
<accession>D7KTS3</accession>
<sequence>MRLKICQKKRLHSVKVFESFNLWSETELPRKKKVKNIREAPVSSSDNSCFLPLVTASSLCTDTLGEEDAVNKGDVADPVGSAVAGAVAGAVPCPVAGTVPCLVAGQFQVG</sequence>
<keyword evidence="2" id="KW-1185">Reference proteome</keyword>
<dbReference type="Gramene" id="Al_scaffold_0002_1237">
    <property type="protein sequence ID" value="Al_scaffold_0002_1237"/>
    <property type="gene ID" value="Al_scaffold_0002_1237"/>
</dbReference>
<gene>
    <name evidence="1" type="ORF">ARALYDRAFT_676087</name>
</gene>
<dbReference type="HOGENOM" id="CLU_2174430_0_0_1"/>
<evidence type="ECO:0000313" key="1">
    <source>
        <dbReference type="EMBL" id="EFH64770.1"/>
    </source>
</evidence>
<evidence type="ECO:0000313" key="2">
    <source>
        <dbReference type="Proteomes" id="UP000008694"/>
    </source>
</evidence>
<dbReference type="Proteomes" id="UP000008694">
    <property type="component" value="Unassembled WGS sequence"/>
</dbReference>
<reference evidence="2" key="1">
    <citation type="journal article" date="2011" name="Nat. Genet.">
        <title>The Arabidopsis lyrata genome sequence and the basis of rapid genome size change.</title>
        <authorList>
            <person name="Hu T.T."/>
            <person name="Pattyn P."/>
            <person name="Bakker E.G."/>
            <person name="Cao J."/>
            <person name="Cheng J.-F."/>
            <person name="Clark R.M."/>
            <person name="Fahlgren N."/>
            <person name="Fawcett J.A."/>
            <person name="Grimwood J."/>
            <person name="Gundlach H."/>
            <person name="Haberer G."/>
            <person name="Hollister J.D."/>
            <person name="Ossowski S."/>
            <person name="Ottilar R.P."/>
            <person name="Salamov A.A."/>
            <person name="Schneeberger K."/>
            <person name="Spannagl M."/>
            <person name="Wang X."/>
            <person name="Yang L."/>
            <person name="Nasrallah M.E."/>
            <person name="Bergelson J."/>
            <person name="Carrington J.C."/>
            <person name="Gaut B.S."/>
            <person name="Schmutz J."/>
            <person name="Mayer K.F.X."/>
            <person name="Van de Peer Y."/>
            <person name="Grigoriev I.V."/>
            <person name="Nordborg M."/>
            <person name="Weigel D."/>
            <person name="Guo Y.-L."/>
        </authorList>
    </citation>
    <scope>NUCLEOTIDE SEQUENCE [LARGE SCALE GENOMIC DNA]</scope>
    <source>
        <strain evidence="2">cv. MN47</strain>
    </source>
</reference>
<protein>
    <submittedName>
        <fullName evidence="1">Predicted protein</fullName>
    </submittedName>
</protein>
<dbReference type="EMBL" id="GL348714">
    <property type="protein sequence ID" value="EFH64770.1"/>
    <property type="molecule type" value="Genomic_DNA"/>
</dbReference>